<feature type="transmembrane region" description="Helical" evidence="7">
    <location>
        <begin position="170"/>
        <end position="192"/>
    </location>
</feature>
<evidence type="ECO:0000256" key="3">
    <source>
        <dbReference type="ARBA" id="ARBA00022989"/>
    </source>
</evidence>
<feature type="transmembrane region" description="Helical" evidence="7">
    <location>
        <begin position="204"/>
        <end position="226"/>
    </location>
</feature>
<dbReference type="EMBL" id="JAQQWL010000002">
    <property type="protein sequence ID" value="KAK8085943.1"/>
    <property type="molecule type" value="Genomic_DNA"/>
</dbReference>
<evidence type="ECO:0000256" key="6">
    <source>
        <dbReference type="SAM" id="MobiDB-lite"/>
    </source>
</evidence>
<dbReference type="RefSeq" id="XP_066720467.1">
    <property type="nucleotide sequence ID" value="XM_066852326.1"/>
</dbReference>
<feature type="region of interest" description="Disordered" evidence="6">
    <location>
        <begin position="288"/>
        <end position="329"/>
    </location>
</feature>
<gene>
    <name evidence="9" type="ORF">PG994_000917</name>
</gene>
<protein>
    <recommendedName>
        <fullName evidence="8">Rhodopsin domain-containing protein</fullName>
    </recommendedName>
</protein>
<name>A0ABR1WR95_9PEZI</name>
<dbReference type="InterPro" id="IPR049326">
    <property type="entry name" value="Rhodopsin_dom_fungi"/>
</dbReference>
<organism evidence="9 10">
    <name type="scientific">Apiospora phragmitis</name>
    <dbReference type="NCBI Taxonomy" id="2905665"/>
    <lineage>
        <taxon>Eukaryota</taxon>
        <taxon>Fungi</taxon>
        <taxon>Dikarya</taxon>
        <taxon>Ascomycota</taxon>
        <taxon>Pezizomycotina</taxon>
        <taxon>Sordariomycetes</taxon>
        <taxon>Xylariomycetidae</taxon>
        <taxon>Amphisphaeriales</taxon>
        <taxon>Apiosporaceae</taxon>
        <taxon>Apiospora</taxon>
    </lineage>
</organism>
<feature type="domain" description="Rhodopsin" evidence="8">
    <location>
        <begin position="35"/>
        <end position="267"/>
    </location>
</feature>
<dbReference type="GeneID" id="92085389"/>
<dbReference type="Pfam" id="PF20684">
    <property type="entry name" value="Fung_rhodopsin"/>
    <property type="match status" value="1"/>
</dbReference>
<feature type="transmembrane region" description="Helical" evidence="7">
    <location>
        <begin position="12"/>
        <end position="35"/>
    </location>
</feature>
<evidence type="ECO:0000313" key="9">
    <source>
        <dbReference type="EMBL" id="KAK8085943.1"/>
    </source>
</evidence>
<feature type="transmembrane region" description="Helical" evidence="7">
    <location>
        <begin position="126"/>
        <end position="150"/>
    </location>
</feature>
<keyword evidence="2 7" id="KW-0812">Transmembrane</keyword>
<keyword evidence="10" id="KW-1185">Reference proteome</keyword>
<dbReference type="PANTHER" id="PTHR33048">
    <property type="entry name" value="PTH11-LIKE INTEGRAL MEMBRANE PROTEIN (AFU_ORTHOLOGUE AFUA_5G11245)"/>
    <property type="match status" value="1"/>
</dbReference>
<comment type="subcellular location">
    <subcellularLocation>
        <location evidence="1">Membrane</location>
        <topology evidence="1">Multi-pass membrane protein</topology>
    </subcellularLocation>
</comment>
<evidence type="ECO:0000259" key="8">
    <source>
        <dbReference type="Pfam" id="PF20684"/>
    </source>
</evidence>
<evidence type="ECO:0000256" key="4">
    <source>
        <dbReference type="ARBA" id="ARBA00023136"/>
    </source>
</evidence>
<evidence type="ECO:0000256" key="7">
    <source>
        <dbReference type="SAM" id="Phobius"/>
    </source>
</evidence>
<comment type="caution">
    <text evidence="9">The sequence shown here is derived from an EMBL/GenBank/DDBJ whole genome shotgun (WGS) entry which is preliminary data.</text>
</comment>
<feature type="transmembrane region" description="Helical" evidence="7">
    <location>
        <begin position="241"/>
        <end position="266"/>
    </location>
</feature>
<feature type="compositionally biased region" description="Basic and acidic residues" evidence="6">
    <location>
        <begin position="288"/>
        <end position="303"/>
    </location>
</feature>
<evidence type="ECO:0000256" key="2">
    <source>
        <dbReference type="ARBA" id="ARBA00022692"/>
    </source>
</evidence>
<evidence type="ECO:0000256" key="5">
    <source>
        <dbReference type="ARBA" id="ARBA00038359"/>
    </source>
</evidence>
<accession>A0ABR1WR95</accession>
<sequence>MAPSVEQSHVAFVTVVCTPIFTVLAIISVMLQAYAKVSGPYPVGLEDVLILTAFLLSLALVGQIMWAVFEENEGQHLQDVAISDIEVIAKSLLLGEILWSLVATLFRTATLIMIRRIFGVASFCRHLTLILLGLGAIHGVAAVLVTLLICQPIRANWDHSAGHCGKQTEAYVAFEVLGLILDLIPAVAPLYWVYRLMLPLRKRLYVSLILSVGFLVSIITGLRIYALDKVDSLDFTYNQAYLGLLSTLGALISVTLGCASSIAVLLNHCRSAGGKKEISKYSAQVFSRQKEPLPDGKERKIDIEEKEEEDNPQEETEEVDYTEEDKADI</sequence>
<proteinExistence type="inferred from homology"/>
<evidence type="ECO:0000256" key="1">
    <source>
        <dbReference type="ARBA" id="ARBA00004141"/>
    </source>
</evidence>
<feature type="compositionally biased region" description="Acidic residues" evidence="6">
    <location>
        <begin position="304"/>
        <end position="329"/>
    </location>
</feature>
<dbReference type="Proteomes" id="UP001480595">
    <property type="component" value="Unassembled WGS sequence"/>
</dbReference>
<keyword evidence="4 7" id="KW-0472">Membrane</keyword>
<comment type="similarity">
    <text evidence="5">Belongs to the SAT4 family.</text>
</comment>
<evidence type="ECO:0000313" key="10">
    <source>
        <dbReference type="Proteomes" id="UP001480595"/>
    </source>
</evidence>
<dbReference type="PANTHER" id="PTHR33048:SF47">
    <property type="entry name" value="INTEGRAL MEMBRANE PROTEIN-RELATED"/>
    <property type="match status" value="1"/>
</dbReference>
<feature type="transmembrane region" description="Helical" evidence="7">
    <location>
        <begin position="47"/>
        <end position="69"/>
    </location>
</feature>
<reference evidence="9 10" key="1">
    <citation type="submission" date="2023-01" db="EMBL/GenBank/DDBJ databases">
        <title>Analysis of 21 Apiospora genomes using comparative genomics revels a genus with tremendous synthesis potential of carbohydrate active enzymes and secondary metabolites.</title>
        <authorList>
            <person name="Sorensen T."/>
        </authorList>
    </citation>
    <scope>NUCLEOTIDE SEQUENCE [LARGE SCALE GENOMIC DNA]</scope>
    <source>
        <strain evidence="9 10">CBS 135458</strain>
    </source>
</reference>
<dbReference type="InterPro" id="IPR052337">
    <property type="entry name" value="SAT4-like"/>
</dbReference>
<keyword evidence="3 7" id="KW-1133">Transmembrane helix</keyword>